<dbReference type="VEuPathDB" id="GiardiaDB:SS50377_23102"/>
<proteinExistence type="predicted"/>
<reference evidence="1" key="1">
    <citation type="journal article" date="2014" name="PLoS Genet.">
        <title>The Genome of Spironucleus salmonicida Highlights a Fish Pathogen Adapted to Fluctuating Environments.</title>
        <authorList>
            <person name="Xu F."/>
            <person name="Jerlstrom-Hultqvist J."/>
            <person name="Einarsson E."/>
            <person name="Astvaldsson A."/>
            <person name="Svard S.G."/>
            <person name="Andersson J.O."/>
        </authorList>
    </citation>
    <scope>NUCLEOTIDE SEQUENCE</scope>
</reference>
<organism evidence="1">
    <name type="scientific">Spironucleus salmonicida</name>
    <dbReference type="NCBI Taxonomy" id="348837"/>
    <lineage>
        <taxon>Eukaryota</taxon>
        <taxon>Metamonada</taxon>
        <taxon>Diplomonadida</taxon>
        <taxon>Hexamitidae</taxon>
        <taxon>Hexamitinae</taxon>
        <taxon>Spironucleus</taxon>
    </lineage>
</organism>
<gene>
    <name evidence="1" type="ORF">SS50377_18809</name>
</gene>
<dbReference type="AlphaFoldDB" id="V6LBX9"/>
<protein>
    <submittedName>
        <fullName evidence="1">Uncharacterized protein</fullName>
    </submittedName>
</protein>
<dbReference type="EMBL" id="KI546168">
    <property type="protein sequence ID" value="EST41723.1"/>
    <property type="molecule type" value="Genomic_DNA"/>
</dbReference>
<evidence type="ECO:0000313" key="1">
    <source>
        <dbReference type="EMBL" id="EST41723.1"/>
    </source>
</evidence>
<sequence length="203" mass="23994">MNPDPTTLSLIAPQNYMEQSTIYQSKILNFTDKEKIAYENFLSIQNSKRSQKIVQMDHEFNARNIILLKKYKAQAEQKENEVKSRIRAQQNANMASFGLLKKLRIGFQHPTYLPNDQEMVKIRQITTEKQRIIGQAEEVKNLKIRRNIERIQQVKQEHIRNRSLKGEELKLENTRTVALIKNAKQTMLQDQEYVKNLKIRNQI</sequence>
<accession>V6LBX9</accession>
<name>V6LBX9_9EUKA</name>